<dbReference type="PANTHER" id="PTHR42940:SF8">
    <property type="entry name" value="VACUOLAR PROTEIN SORTING-ASSOCIATED PROTEIN 11"/>
    <property type="match status" value="1"/>
</dbReference>
<evidence type="ECO:0000256" key="7">
    <source>
        <dbReference type="SAM" id="MobiDB-lite"/>
    </source>
</evidence>
<dbReference type="SMART" id="SM00829">
    <property type="entry name" value="PKS_ER"/>
    <property type="match status" value="1"/>
</dbReference>
<dbReference type="OrthoDB" id="1879366at2759"/>
<evidence type="ECO:0000256" key="1">
    <source>
        <dbReference type="ARBA" id="ARBA00001947"/>
    </source>
</evidence>
<evidence type="ECO:0000256" key="4">
    <source>
        <dbReference type="ARBA" id="ARBA00022833"/>
    </source>
</evidence>
<dbReference type="InterPro" id="IPR013149">
    <property type="entry name" value="ADH-like_C"/>
</dbReference>
<name>A0A139I426_9PEZI</name>
<keyword evidence="3 6" id="KW-0479">Metal-binding</keyword>
<dbReference type="InterPro" id="IPR013154">
    <property type="entry name" value="ADH-like_N"/>
</dbReference>
<dbReference type="InterPro" id="IPR020843">
    <property type="entry name" value="ER"/>
</dbReference>
<comment type="similarity">
    <text evidence="2 6">Belongs to the zinc-containing alcohol dehydrogenase family.</text>
</comment>
<dbReference type="SUPFAM" id="SSF50129">
    <property type="entry name" value="GroES-like"/>
    <property type="match status" value="1"/>
</dbReference>
<comment type="caution">
    <text evidence="9">The sequence shown here is derived from an EMBL/GenBank/DDBJ whole genome shotgun (WGS) entry which is preliminary data.</text>
</comment>
<proteinExistence type="inferred from homology"/>
<keyword evidence="5" id="KW-0560">Oxidoreductase</keyword>
<dbReference type="Proteomes" id="UP000073492">
    <property type="component" value="Unassembled WGS sequence"/>
</dbReference>
<dbReference type="GO" id="GO:0008270">
    <property type="term" value="F:zinc ion binding"/>
    <property type="evidence" value="ECO:0007669"/>
    <property type="project" value="InterPro"/>
</dbReference>
<sequence length="387" mass="41921">MAFSTPDGANGVPATQKAAQFNPKDQSVSITEIPVPSIKPYEILVKIKAASLCHSDLMLFEENEQGLKLGGGEPFTMGHEGCGTIIEVGSEVGDDFKQGDRIGWLPIVDCCYDCEECRIHNLYCERGTSKVQGMTVDGYFQEYAAIHWVSLGDGLLLSEPIADLVRFVLQRNAAHIPDGMDLANLAPLFCAGCTAFNSVTDTIAELKGAPEENWVAVIGCGGLGHLGIQYLKASGYKVIGIDLSADALEEAVAQGADHVFNPVNCADYIEQVRKITGGKGCHAAINYTNSVPAYSNTAGLLRMSGLLMVTGIPQKPLQFSAMDVSMNRVRVRGSNNGTTPRLKKCLEFSHKHGIEPHVTQFKLEEFPNMVELMQSNRHKGRLGVLFD</sequence>
<dbReference type="PROSITE" id="PS00059">
    <property type="entry name" value="ADH_ZINC"/>
    <property type="match status" value="1"/>
</dbReference>
<dbReference type="InterPro" id="IPR036291">
    <property type="entry name" value="NAD(P)-bd_dom_sf"/>
</dbReference>
<dbReference type="GO" id="GO:0016491">
    <property type="term" value="F:oxidoreductase activity"/>
    <property type="evidence" value="ECO:0007669"/>
    <property type="project" value="UniProtKB-KW"/>
</dbReference>
<dbReference type="Pfam" id="PF08240">
    <property type="entry name" value="ADH_N"/>
    <property type="match status" value="1"/>
</dbReference>
<feature type="region of interest" description="Disordered" evidence="7">
    <location>
        <begin position="1"/>
        <end position="23"/>
    </location>
</feature>
<feature type="domain" description="Enoyl reductase (ER)" evidence="8">
    <location>
        <begin position="24"/>
        <end position="384"/>
    </location>
</feature>
<dbReference type="AlphaFoldDB" id="A0A139I426"/>
<reference evidence="9 10" key="1">
    <citation type="submission" date="2015-07" db="EMBL/GenBank/DDBJ databases">
        <title>Comparative genomics of the Sigatoka disease complex on banana suggests a link between parallel evolutionary changes in Pseudocercospora fijiensis and Pseudocercospora eumusae and increased virulence on the banana host.</title>
        <authorList>
            <person name="Chang T.-C."/>
            <person name="Salvucci A."/>
            <person name="Crous P.W."/>
            <person name="Stergiopoulos I."/>
        </authorList>
    </citation>
    <scope>NUCLEOTIDE SEQUENCE [LARGE SCALE GENOMIC DNA]</scope>
    <source>
        <strain evidence="9 10">CBS 116634</strain>
    </source>
</reference>
<evidence type="ECO:0000256" key="3">
    <source>
        <dbReference type="ARBA" id="ARBA00022723"/>
    </source>
</evidence>
<organism evidence="9 10">
    <name type="scientific">Pseudocercospora musae</name>
    <dbReference type="NCBI Taxonomy" id="113226"/>
    <lineage>
        <taxon>Eukaryota</taxon>
        <taxon>Fungi</taxon>
        <taxon>Dikarya</taxon>
        <taxon>Ascomycota</taxon>
        <taxon>Pezizomycotina</taxon>
        <taxon>Dothideomycetes</taxon>
        <taxon>Dothideomycetidae</taxon>
        <taxon>Mycosphaerellales</taxon>
        <taxon>Mycosphaerellaceae</taxon>
        <taxon>Pseudocercospora</taxon>
    </lineage>
</organism>
<evidence type="ECO:0000259" key="8">
    <source>
        <dbReference type="SMART" id="SM00829"/>
    </source>
</evidence>
<keyword evidence="10" id="KW-1185">Reference proteome</keyword>
<evidence type="ECO:0000313" key="10">
    <source>
        <dbReference type="Proteomes" id="UP000073492"/>
    </source>
</evidence>
<dbReference type="InterPro" id="IPR002328">
    <property type="entry name" value="ADH_Zn_CS"/>
</dbReference>
<dbReference type="PANTHER" id="PTHR42940">
    <property type="entry name" value="ALCOHOL DEHYDROGENASE 1-RELATED"/>
    <property type="match status" value="1"/>
</dbReference>
<keyword evidence="4 6" id="KW-0862">Zinc</keyword>
<dbReference type="Pfam" id="PF00107">
    <property type="entry name" value="ADH_zinc_N"/>
    <property type="match status" value="1"/>
</dbReference>
<dbReference type="InterPro" id="IPR011032">
    <property type="entry name" value="GroES-like_sf"/>
</dbReference>
<accession>A0A139I426</accession>
<dbReference type="EMBL" id="LFZO01000336">
    <property type="protein sequence ID" value="KXT09500.1"/>
    <property type="molecule type" value="Genomic_DNA"/>
</dbReference>
<comment type="cofactor">
    <cofactor evidence="1 6">
        <name>Zn(2+)</name>
        <dbReference type="ChEBI" id="CHEBI:29105"/>
    </cofactor>
</comment>
<evidence type="ECO:0000313" key="9">
    <source>
        <dbReference type="EMBL" id="KXT09500.1"/>
    </source>
</evidence>
<dbReference type="Gene3D" id="3.90.180.10">
    <property type="entry name" value="Medium-chain alcohol dehydrogenases, catalytic domain"/>
    <property type="match status" value="1"/>
</dbReference>
<evidence type="ECO:0000256" key="6">
    <source>
        <dbReference type="RuleBase" id="RU361277"/>
    </source>
</evidence>
<evidence type="ECO:0000256" key="5">
    <source>
        <dbReference type="ARBA" id="ARBA00023002"/>
    </source>
</evidence>
<dbReference type="EMBL" id="LFZO01000336">
    <property type="protein sequence ID" value="KXT09504.1"/>
    <property type="molecule type" value="Genomic_DNA"/>
</dbReference>
<protein>
    <recommendedName>
        <fullName evidence="8">Enoyl reductase (ER) domain-containing protein</fullName>
    </recommendedName>
</protein>
<evidence type="ECO:0000256" key="2">
    <source>
        <dbReference type="ARBA" id="ARBA00008072"/>
    </source>
</evidence>
<dbReference type="Gene3D" id="3.40.50.720">
    <property type="entry name" value="NAD(P)-binding Rossmann-like Domain"/>
    <property type="match status" value="1"/>
</dbReference>
<dbReference type="SUPFAM" id="SSF51735">
    <property type="entry name" value="NAD(P)-binding Rossmann-fold domains"/>
    <property type="match status" value="1"/>
</dbReference>
<gene>
    <name evidence="9" type="ORF">AC579_8007</name>
</gene>